<dbReference type="Proteomes" id="UP000075243">
    <property type="component" value="Unassembled WGS sequence"/>
</dbReference>
<gene>
    <name evidence="1" type="ORF">KK1_037159</name>
</gene>
<dbReference type="AlphaFoldDB" id="A0A151RGB9"/>
<dbReference type="OMA" id="SPACVLT"/>
<reference evidence="1" key="1">
    <citation type="journal article" date="2012" name="Nat. Biotechnol.">
        <title>Draft genome sequence of pigeonpea (Cajanus cajan), an orphan legume crop of resource-poor farmers.</title>
        <authorList>
            <person name="Varshney R.K."/>
            <person name="Chen W."/>
            <person name="Li Y."/>
            <person name="Bharti A.K."/>
            <person name="Saxena R.K."/>
            <person name="Schlueter J.A."/>
            <person name="Donoghue M.T."/>
            <person name="Azam S."/>
            <person name="Fan G."/>
            <person name="Whaley A.M."/>
            <person name="Farmer A.D."/>
            <person name="Sheridan J."/>
            <person name="Iwata A."/>
            <person name="Tuteja R."/>
            <person name="Penmetsa R.V."/>
            <person name="Wu W."/>
            <person name="Upadhyaya H.D."/>
            <person name="Yang S.P."/>
            <person name="Shah T."/>
            <person name="Saxena K.B."/>
            <person name="Michael T."/>
            <person name="McCombie W.R."/>
            <person name="Yang B."/>
            <person name="Zhang G."/>
            <person name="Yang H."/>
            <person name="Wang J."/>
            <person name="Spillane C."/>
            <person name="Cook D.R."/>
            <person name="May G.D."/>
            <person name="Xu X."/>
            <person name="Jackson S.A."/>
        </authorList>
    </citation>
    <scope>NUCLEOTIDE SEQUENCE [LARGE SCALE GENOMIC DNA]</scope>
</reference>
<accession>A0A151RGB9</accession>
<organism evidence="1 2">
    <name type="scientific">Cajanus cajan</name>
    <name type="common">Pigeon pea</name>
    <name type="synonym">Cajanus indicus</name>
    <dbReference type="NCBI Taxonomy" id="3821"/>
    <lineage>
        <taxon>Eukaryota</taxon>
        <taxon>Viridiplantae</taxon>
        <taxon>Streptophyta</taxon>
        <taxon>Embryophyta</taxon>
        <taxon>Tracheophyta</taxon>
        <taxon>Spermatophyta</taxon>
        <taxon>Magnoliopsida</taxon>
        <taxon>eudicotyledons</taxon>
        <taxon>Gunneridae</taxon>
        <taxon>Pentapetalae</taxon>
        <taxon>rosids</taxon>
        <taxon>fabids</taxon>
        <taxon>Fabales</taxon>
        <taxon>Fabaceae</taxon>
        <taxon>Papilionoideae</taxon>
        <taxon>50 kb inversion clade</taxon>
        <taxon>NPAAA clade</taxon>
        <taxon>indigoferoid/millettioid clade</taxon>
        <taxon>Phaseoleae</taxon>
        <taxon>Cajanus</taxon>
    </lineage>
</organism>
<dbReference type="Gramene" id="C.cajan_34121.t">
    <property type="protein sequence ID" value="C.cajan_34121.t.cds1"/>
    <property type="gene ID" value="C.cajan_34121"/>
</dbReference>
<evidence type="ECO:0000313" key="2">
    <source>
        <dbReference type="Proteomes" id="UP000075243"/>
    </source>
</evidence>
<dbReference type="EMBL" id="KQ483771">
    <property type="protein sequence ID" value="KYP41475.1"/>
    <property type="molecule type" value="Genomic_DNA"/>
</dbReference>
<protein>
    <submittedName>
        <fullName evidence="1">Uncharacterized protein</fullName>
    </submittedName>
</protein>
<sequence length="125" mass="14238">MFTWFPELVMFSANLSGSSPACVLTGLLRVSKFEMETNVGSTWNWMSSFFCWSLRELRKPDLRLWKALSFGANTVNPLFELRSWALIWVETCVVVRRRIRVVNPPAFLRILMMSVGAEEGDGAGD</sequence>
<name>A0A151RGB9_CAJCA</name>
<keyword evidence="2" id="KW-1185">Reference proteome</keyword>
<proteinExistence type="predicted"/>
<evidence type="ECO:0000313" key="1">
    <source>
        <dbReference type="EMBL" id="KYP41475.1"/>
    </source>
</evidence>